<accession>A0A0F9PWB5</accession>
<comment type="caution">
    <text evidence="1">The sequence shown here is derived from an EMBL/GenBank/DDBJ whole genome shotgun (WGS) entry which is preliminary data.</text>
</comment>
<dbReference type="AlphaFoldDB" id="A0A0F9PWB5"/>
<proteinExistence type="predicted"/>
<organism evidence="1">
    <name type="scientific">marine sediment metagenome</name>
    <dbReference type="NCBI Taxonomy" id="412755"/>
    <lineage>
        <taxon>unclassified sequences</taxon>
        <taxon>metagenomes</taxon>
        <taxon>ecological metagenomes</taxon>
    </lineage>
</organism>
<gene>
    <name evidence="1" type="ORF">LCGC14_1167480</name>
</gene>
<reference evidence="1" key="1">
    <citation type="journal article" date="2015" name="Nature">
        <title>Complex archaea that bridge the gap between prokaryotes and eukaryotes.</title>
        <authorList>
            <person name="Spang A."/>
            <person name="Saw J.H."/>
            <person name="Jorgensen S.L."/>
            <person name="Zaremba-Niedzwiedzka K."/>
            <person name="Martijn J."/>
            <person name="Lind A.E."/>
            <person name="van Eijk R."/>
            <person name="Schleper C."/>
            <person name="Guy L."/>
            <person name="Ettema T.J."/>
        </authorList>
    </citation>
    <scope>NUCLEOTIDE SEQUENCE</scope>
</reference>
<name>A0A0F9PWB5_9ZZZZ</name>
<evidence type="ECO:0000313" key="1">
    <source>
        <dbReference type="EMBL" id="KKM97497.1"/>
    </source>
</evidence>
<dbReference type="EMBL" id="LAZR01005742">
    <property type="protein sequence ID" value="KKM97497.1"/>
    <property type="molecule type" value="Genomic_DNA"/>
</dbReference>
<sequence>MSWNFYRHIDNWHAHPWISKILCKIGRHDYEFVWMDGDYGILSCFYCEKRRSSRTSFGNCEHCDEELGKEWRCYNEQCKAERWEEAWDTIEGSE</sequence>
<protein>
    <submittedName>
        <fullName evidence="1">Uncharacterized protein</fullName>
    </submittedName>
</protein>